<dbReference type="InterPro" id="IPR020843">
    <property type="entry name" value="ER"/>
</dbReference>
<dbReference type="GO" id="GO:0044281">
    <property type="term" value="P:small molecule metabolic process"/>
    <property type="evidence" value="ECO:0007669"/>
    <property type="project" value="UniProtKB-ARBA"/>
</dbReference>
<dbReference type="SUPFAM" id="SSF50129">
    <property type="entry name" value="GroES-like"/>
    <property type="match status" value="1"/>
</dbReference>
<dbReference type="PANTHER" id="PTHR44154:SF1">
    <property type="entry name" value="QUINONE OXIDOREDUCTASE"/>
    <property type="match status" value="1"/>
</dbReference>
<evidence type="ECO:0000256" key="1">
    <source>
        <dbReference type="ARBA" id="ARBA00022857"/>
    </source>
</evidence>
<dbReference type="InterPro" id="IPR036291">
    <property type="entry name" value="NAD(P)-bd_dom_sf"/>
</dbReference>
<dbReference type="Gene3D" id="3.90.180.10">
    <property type="entry name" value="Medium-chain alcohol dehydrogenases, catalytic domain"/>
    <property type="match status" value="1"/>
</dbReference>
<accession>A0AAE3FZX6</accession>
<evidence type="ECO:0000313" key="4">
    <source>
        <dbReference type="Proteomes" id="UP001203207"/>
    </source>
</evidence>
<dbReference type="SUPFAM" id="SSF51735">
    <property type="entry name" value="NAD(P)-binding Rossmann-fold domains"/>
    <property type="match status" value="1"/>
</dbReference>
<dbReference type="Pfam" id="PF00107">
    <property type="entry name" value="ADH_zinc_N"/>
    <property type="match status" value="1"/>
</dbReference>
<dbReference type="GO" id="GO:0016616">
    <property type="term" value="F:oxidoreductase activity, acting on the CH-OH group of donors, NAD or NADP as acceptor"/>
    <property type="evidence" value="ECO:0007669"/>
    <property type="project" value="UniProtKB-ARBA"/>
</dbReference>
<dbReference type="InterPro" id="IPR011032">
    <property type="entry name" value="GroES-like_sf"/>
</dbReference>
<dbReference type="EMBL" id="JAKRVX010000008">
    <property type="protein sequence ID" value="MCL9818211.1"/>
    <property type="molecule type" value="Genomic_DNA"/>
</dbReference>
<sequence>MLAGEITGYGDADDVIDIVDVPKPEPKPGWVRIRVEACGLNRLDVFARIGHPEDDGQFPKRSGCDITGVVDAVGESVDKSWVKKPVVVYPCLVCHNCEYCLSGEHTLCNSYQIIGEHISGGLAEYVVVPEWSLEERPPEIDPITAAAYPIAFTTAWRMIVTAGKLQPSEKALILGASGGVGNAALQIANSIGAETYAMTSSANKIDRLKDWASTVIHDPLYLFDTKIRNETDGRGVDLVVDHIGQKTWQQSIDSLAGGGRLVICGATSGADATIDVRSVYQQHRQIIGAPMGNRRDFQQVTTHIAQGKTTPVIDQVLPLESLSEAHKRIENGEVFGKIVIEISDG</sequence>
<keyword evidence="4" id="KW-1185">Reference proteome</keyword>
<comment type="caution">
    <text evidence="3">The sequence shown here is derived from an EMBL/GenBank/DDBJ whole genome shotgun (WGS) entry which is preliminary data.</text>
</comment>
<reference evidence="3" key="1">
    <citation type="journal article" date="2022" name="Syst. Appl. Microbiol.">
        <title>Natronocalculus amylovorans gen. nov., sp. nov., and Natranaeroarchaeum aerophilus sp. nov., dominant culturable amylolytic natronoarchaea from hypersaline soda lakes in southwestern Siberia.</title>
        <authorList>
            <person name="Sorokin D.Y."/>
            <person name="Elcheninov A.G."/>
            <person name="Khizhniak T.V."/>
            <person name="Koenen M."/>
            <person name="Bale N.J."/>
            <person name="Damste J.S.S."/>
            <person name="Kublanov I.V."/>
        </authorList>
    </citation>
    <scope>NUCLEOTIDE SEQUENCE</scope>
    <source>
        <strain evidence="3">AArc-St2</strain>
    </source>
</reference>
<dbReference type="Pfam" id="PF08240">
    <property type="entry name" value="ADH_N"/>
    <property type="match status" value="1"/>
</dbReference>
<dbReference type="InterPro" id="IPR051603">
    <property type="entry name" value="Zinc-ADH_QOR/CCCR"/>
</dbReference>
<dbReference type="AlphaFoldDB" id="A0AAE3FZX6"/>
<evidence type="ECO:0000313" key="3">
    <source>
        <dbReference type="EMBL" id="MCL9818211.1"/>
    </source>
</evidence>
<dbReference type="InterPro" id="IPR013154">
    <property type="entry name" value="ADH-like_N"/>
</dbReference>
<gene>
    <name evidence="3" type="ORF">AArcSt2_14815</name>
</gene>
<dbReference type="InterPro" id="IPR013149">
    <property type="entry name" value="ADH-like_C"/>
</dbReference>
<dbReference type="SMART" id="SM00829">
    <property type="entry name" value="PKS_ER"/>
    <property type="match status" value="1"/>
</dbReference>
<dbReference type="PANTHER" id="PTHR44154">
    <property type="entry name" value="QUINONE OXIDOREDUCTASE"/>
    <property type="match status" value="1"/>
</dbReference>
<evidence type="ECO:0000259" key="2">
    <source>
        <dbReference type="SMART" id="SM00829"/>
    </source>
</evidence>
<keyword evidence="1" id="KW-0521">NADP</keyword>
<dbReference type="RefSeq" id="WP_174654836.1">
    <property type="nucleotide sequence ID" value="NZ_JAKRVX010000008.1"/>
</dbReference>
<dbReference type="Proteomes" id="UP001203207">
    <property type="component" value="Unassembled WGS sequence"/>
</dbReference>
<dbReference type="Gene3D" id="3.40.50.720">
    <property type="entry name" value="NAD(P)-binding Rossmann-like Domain"/>
    <property type="match status" value="1"/>
</dbReference>
<reference evidence="3" key="2">
    <citation type="submission" date="2022-02" db="EMBL/GenBank/DDBJ databases">
        <authorList>
            <person name="Elcheninov A.G."/>
            <person name="Sorokin D.Y."/>
            <person name="Kublanov I.V."/>
        </authorList>
    </citation>
    <scope>NUCLEOTIDE SEQUENCE</scope>
    <source>
        <strain evidence="3">AArc-St2</strain>
    </source>
</reference>
<proteinExistence type="predicted"/>
<dbReference type="GO" id="GO:0043168">
    <property type="term" value="F:anion binding"/>
    <property type="evidence" value="ECO:0007669"/>
    <property type="project" value="UniProtKB-ARBA"/>
</dbReference>
<dbReference type="GO" id="GO:0030554">
    <property type="term" value="F:adenyl nucleotide binding"/>
    <property type="evidence" value="ECO:0007669"/>
    <property type="project" value="UniProtKB-ARBA"/>
</dbReference>
<feature type="domain" description="Enoyl reductase (ER)" evidence="2">
    <location>
        <begin position="11"/>
        <end position="340"/>
    </location>
</feature>
<protein>
    <submittedName>
        <fullName evidence="3">Zinc-binding dehydrogenase</fullName>
    </submittedName>
</protein>
<organism evidence="3 4">
    <name type="scientific">Natronocalculus amylovorans</name>
    <dbReference type="NCBI Taxonomy" id="2917812"/>
    <lineage>
        <taxon>Archaea</taxon>
        <taxon>Methanobacteriati</taxon>
        <taxon>Methanobacteriota</taxon>
        <taxon>Stenosarchaea group</taxon>
        <taxon>Halobacteria</taxon>
        <taxon>Halobacteriales</taxon>
        <taxon>Haloferacaceae</taxon>
        <taxon>Natronocalculus</taxon>
    </lineage>
</organism>
<name>A0AAE3FZX6_9EURY</name>